<proteinExistence type="predicted"/>
<dbReference type="PANTHER" id="PTHR37291">
    <property type="entry name" value="5-METHYLCYTOSINE-SPECIFIC RESTRICTION ENZYME B"/>
    <property type="match status" value="1"/>
</dbReference>
<dbReference type="RefSeq" id="WP_029216582.1">
    <property type="nucleotide sequence ID" value="NZ_UGTM01000001.1"/>
</dbReference>
<dbReference type="GO" id="GO:0005524">
    <property type="term" value="F:ATP binding"/>
    <property type="evidence" value="ECO:0007669"/>
    <property type="project" value="InterPro"/>
</dbReference>
<dbReference type="AlphaFoldDB" id="A0A379E485"/>
<dbReference type="Pfam" id="PF07728">
    <property type="entry name" value="AAA_5"/>
    <property type="match status" value="1"/>
</dbReference>
<dbReference type="InterPro" id="IPR052934">
    <property type="entry name" value="Methyl-DNA_Rec/Restrict_Enz"/>
</dbReference>
<name>A0A379E485_9BACT</name>
<evidence type="ECO:0000259" key="1">
    <source>
        <dbReference type="Pfam" id="PF07728"/>
    </source>
</evidence>
<sequence length="583" mass="67428">MDSITRIKEYIKKNFSSWIKVDYSEFDEKIDFRKDWSELYKINDEEIILISYTNISITGTDRPKPQLRVFLDEYKKPFYFAKKHQFRYYLFSIFTKEDEMARGLNNFNPKEYIISIETNLDKEGSRRDLRSIYDYANDKLKGRKFLKCSRSNYKADINQASFIYIGSQDHPEKDIFENFVNMFDSRPYLNSINEWPDDIKHAETLENVVNIYRPYITAIKSKPFLLLAGISGTGKSRIVRELARACWDEGTDEYKAQKPKNFQMVQVKPNWHDSSDLIGYVSRVSGKAEFVAGEFLKFIAKAWENTETPYFLCLDEMNLAPVEQYFAEYLSVIESRKSHEDGTVTTDPIVEKANEEWYFNLTASLTSDEDIRKQFNEQGICIPQNLIVVGTVNMDETTFSFSRKVLDRAMTIEMNEVDLHGGLTERNEPIGKLDKAELIGYAVDGVDVYAANKEVCETVLTYLDAVNSVLEGTPFKIAYRTRNEFLLYVVNNLPYKKGENDEEFPQGYVVARALDEITSMKVLSRIEGDDTKVSDKLLDSLTETIEEGLREVSGDENTVKSISLAKLKEMKDKLVSGYTSFWS</sequence>
<dbReference type="EMBL" id="UGTM01000001">
    <property type="protein sequence ID" value="SUB87547.1"/>
    <property type="molecule type" value="Genomic_DNA"/>
</dbReference>
<dbReference type="InterPro" id="IPR027417">
    <property type="entry name" value="P-loop_NTPase"/>
</dbReference>
<organism evidence="2 3">
    <name type="scientific">Prevotella denticola</name>
    <dbReference type="NCBI Taxonomy" id="28129"/>
    <lineage>
        <taxon>Bacteria</taxon>
        <taxon>Pseudomonadati</taxon>
        <taxon>Bacteroidota</taxon>
        <taxon>Bacteroidia</taxon>
        <taxon>Bacteroidales</taxon>
        <taxon>Prevotellaceae</taxon>
        <taxon>Prevotella</taxon>
    </lineage>
</organism>
<evidence type="ECO:0000313" key="3">
    <source>
        <dbReference type="Proteomes" id="UP000255469"/>
    </source>
</evidence>
<dbReference type="InterPro" id="IPR011704">
    <property type="entry name" value="ATPase_dyneun-rel_AAA"/>
</dbReference>
<evidence type="ECO:0000313" key="2">
    <source>
        <dbReference type="EMBL" id="SUB87547.1"/>
    </source>
</evidence>
<dbReference type="Proteomes" id="UP000255469">
    <property type="component" value="Unassembled WGS sequence"/>
</dbReference>
<gene>
    <name evidence="2" type="ORF">NCTC13067_01218</name>
</gene>
<feature type="domain" description="ATPase dynein-related AAA" evidence="1">
    <location>
        <begin position="225"/>
        <end position="344"/>
    </location>
</feature>
<dbReference type="Gene3D" id="3.40.50.300">
    <property type="entry name" value="P-loop containing nucleotide triphosphate hydrolases"/>
    <property type="match status" value="1"/>
</dbReference>
<dbReference type="SUPFAM" id="SSF52540">
    <property type="entry name" value="P-loop containing nucleoside triphosphate hydrolases"/>
    <property type="match status" value="1"/>
</dbReference>
<accession>A0A379E485</accession>
<protein>
    <submittedName>
        <fullName evidence="2">AAA domain (Dynein-related subfamily)</fullName>
    </submittedName>
</protein>
<dbReference type="PANTHER" id="PTHR37291:SF1">
    <property type="entry name" value="TYPE IV METHYL-DIRECTED RESTRICTION ENZYME ECOKMCRB SUBUNIT"/>
    <property type="match status" value="1"/>
</dbReference>
<reference evidence="2 3" key="1">
    <citation type="submission" date="2018-06" db="EMBL/GenBank/DDBJ databases">
        <authorList>
            <consortium name="Pathogen Informatics"/>
            <person name="Doyle S."/>
        </authorList>
    </citation>
    <scope>NUCLEOTIDE SEQUENCE [LARGE SCALE GENOMIC DNA]</scope>
    <source>
        <strain evidence="2 3">NCTC13067</strain>
    </source>
</reference>
<dbReference type="GO" id="GO:0016887">
    <property type="term" value="F:ATP hydrolysis activity"/>
    <property type="evidence" value="ECO:0007669"/>
    <property type="project" value="InterPro"/>
</dbReference>